<feature type="domain" description="HTH marR-type" evidence="1">
    <location>
        <begin position="1"/>
        <end position="152"/>
    </location>
</feature>
<name>A0AB73TW33_MYCCH</name>
<dbReference type="InterPro" id="IPR036390">
    <property type="entry name" value="WH_DNA-bd_sf"/>
</dbReference>
<dbReference type="Pfam" id="PF12802">
    <property type="entry name" value="MarR_2"/>
    <property type="match status" value="1"/>
</dbReference>
<dbReference type="PROSITE" id="PS50995">
    <property type="entry name" value="HTH_MARR_2"/>
    <property type="match status" value="1"/>
</dbReference>
<evidence type="ECO:0000313" key="3">
    <source>
        <dbReference type="Proteomes" id="UP000317728"/>
    </source>
</evidence>
<dbReference type="InterPro" id="IPR039422">
    <property type="entry name" value="MarR/SlyA-like"/>
</dbReference>
<protein>
    <submittedName>
        <fullName evidence="2">MarR family transcriptional regulator</fullName>
    </submittedName>
</protein>
<dbReference type="Gene3D" id="1.10.10.10">
    <property type="entry name" value="Winged helix-like DNA-binding domain superfamily/Winged helix DNA-binding domain"/>
    <property type="match status" value="1"/>
</dbReference>
<dbReference type="SUPFAM" id="SSF46785">
    <property type="entry name" value="Winged helix' DNA-binding domain"/>
    <property type="match status" value="1"/>
</dbReference>
<gene>
    <name evidence="2" type="ORF">FJK96_01180</name>
</gene>
<dbReference type="GO" id="GO:0006950">
    <property type="term" value="P:response to stress"/>
    <property type="evidence" value="ECO:0007669"/>
    <property type="project" value="TreeGrafter"/>
</dbReference>
<proteinExistence type="predicted"/>
<reference evidence="2 3" key="1">
    <citation type="submission" date="2019-06" db="EMBL/GenBank/DDBJ databases">
        <title>Whole geneome sequnce of Mycobacteroides chelonae M77 isolated from bovine milk from Meghalaya, India.</title>
        <authorList>
            <person name="Vise E."/>
            <person name="Das S."/>
            <person name="Garg A."/>
            <person name="Ghatak S."/>
            <person name="Shakuntala I."/>
            <person name="Milton A.A.P."/>
            <person name="Karam A."/>
            <person name="Sanjukta R."/>
            <person name="Puro K."/>
            <person name="Sen A."/>
        </authorList>
    </citation>
    <scope>NUCLEOTIDE SEQUENCE [LARGE SCALE GENOMIC DNA]</scope>
    <source>
        <strain evidence="2 3">M77</strain>
    </source>
</reference>
<organism evidence="2 3">
    <name type="scientific">Mycobacteroides chelonae</name>
    <name type="common">Mycobacterium chelonae</name>
    <dbReference type="NCBI Taxonomy" id="1774"/>
    <lineage>
        <taxon>Bacteria</taxon>
        <taxon>Bacillati</taxon>
        <taxon>Actinomycetota</taxon>
        <taxon>Actinomycetes</taxon>
        <taxon>Mycobacteriales</taxon>
        <taxon>Mycobacteriaceae</taxon>
        <taxon>Mycobacteroides</taxon>
    </lineage>
</organism>
<dbReference type="AlphaFoldDB" id="A0AB73TW33"/>
<evidence type="ECO:0000259" key="1">
    <source>
        <dbReference type="PROSITE" id="PS50995"/>
    </source>
</evidence>
<dbReference type="GO" id="GO:0003700">
    <property type="term" value="F:DNA-binding transcription factor activity"/>
    <property type="evidence" value="ECO:0007669"/>
    <property type="project" value="InterPro"/>
</dbReference>
<dbReference type="SMART" id="SM00347">
    <property type="entry name" value="HTH_MARR"/>
    <property type="match status" value="1"/>
</dbReference>
<accession>A0AB73TW33</accession>
<dbReference type="InterPro" id="IPR036388">
    <property type="entry name" value="WH-like_DNA-bd_sf"/>
</dbReference>
<dbReference type="Proteomes" id="UP000317728">
    <property type="component" value="Chromosome"/>
</dbReference>
<dbReference type="PANTHER" id="PTHR33164:SF99">
    <property type="entry name" value="MARR FAMILY REGULATORY PROTEIN"/>
    <property type="match status" value="1"/>
</dbReference>
<dbReference type="EMBL" id="CP041150">
    <property type="protein sequence ID" value="QDF68931.1"/>
    <property type="molecule type" value="Genomic_DNA"/>
</dbReference>
<dbReference type="InterPro" id="IPR000835">
    <property type="entry name" value="HTH_MarR-typ"/>
</dbReference>
<evidence type="ECO:0000313" key="2">
    <source>
        <dbReference type="EMBL" id="QDF68931.1"/>
    </source>
</evidence>
<dbReference type="PRINTS" id="PR00598">
    <property type="entry name" value="HTHMARR"/>
</dbReference>
<sequence length="174" mass="19659">MSTRSESEVPGLDLAEFRSWQNFWIATNRLYFLLNRKMVASHGISLTDFQVLQQLLRSANGSCRMGDIATSLLASRSRITHQVRRLEEQGLVKRGSMPQDRRAVLAALTEQGRTLGEAAMRTYAECVREHYLTRLTRPQQAAIAESFRRVGEGAEEALHDAENRGGEQIALRSR</sequence>
<dbReference type="PANTHER" id="PTHR33164">
    <property type="entry name" value="TRANSCRIPTIONAL REGULATOR, MARR FAMILY"/>
    <property type="match status" value="1"/>
</dbReference>